<sequence length="85" mass="9040">MIRRRVNPLAVAMLAAAALALAACERKPAAEPQAVGCTAAEMRTRRATSAACRAEFQALLDHAEADRRQASALPEIGPGPARKRF</sequence>
<accession>A0A2T9KCB7</accession>
<feature type="chain" id="PRO_5015656618" description="Entry exclusion lipoprotein TrbK" evidence="1">
    <location>
        <begin position="23"/>
        <end position="85"/>
    </location>
</feature>
<feature type="signal peptide" evidence="1">
    <location>
        <begin position="1"/>
        <end position="22"/>
    </location>
</feature>
<dbReference type="EMBL" id="QDKQ01000016">
    <property type="protein sequence ID" value="PVM93612.1"/>
    <property type="molecule type" value="Genomic_DNA"/>
</dbReference>
<dbReference type="OrthoDB" id="9990684at2"/>
<organism evidence="2 3">
    <name type="scientific">Caulobacter endophyticus</name>
    <dbReference type="NCBI Taxonomy" id="2172652"/>
    <lineage>
        <taxon>Bacteria</taxon>
        <taxon>Pseudomonadati</taxon>
        <taxon>Pseudomonadota</taxon>
        <taxon>Alphaproteobacteria</taxon>
        <taxon>Caulobacterales</taxon>
        <taxon>Caulobacteraceae</taxon>
        <taxon>Caulobacter</taxon>
    </lineage>
</organism>
<dbReference type="RefSeq" id="WP_109099419.1">
    <property type="nucleotide sequence ID" value="NZ_QDKQ01000016.1"/>
</dbReference>
<keyword evidence="1" id="KW-0732">Signal</keyword>
<dbReference type="Proteomes" id="UP000245073">
    <property type="component" value="Unassembled WGS sequence"/>
</dbReference>
<name>A0A2T9KCB7_9CAUL</name>
<proteinExistence type="predicted"/>
<dbReference type="PROSITE" id="PS51257">
    <property type="entry name" value="PROKAR_LIPOPROTEIN"/>
    <property type="match status" value="1"/>
</dbReference>
<protein>
    <recommendedName>
        <fullName evidence="4">Entry exclusion lipoprotein TrbK</fullName>
    </recommendedName>
</protein>
<dbReference type="AlphaFoldDB" id="A0A2T9KCB7"/>
<evidence type="ECO:0000313" key="2">
    <source>
        <dbReference type="EMBL" id="PVM93612.1"/>
    </source>
</evidence>
<comment type="caution">
    <text evidence="2">The sequence shown here is derived from an EMBL/GenBank/DDBJ whole genome shotgun (WGS) entry which is preliminary data.</text>
</comment>
<gene>
    <name evidence="2" type="ORF">DDF67_02675</name>
</gene>
<evidence type="ECO:0000256" key="1">
    <source>
        <dbReference type="SAM" id="SignalP"/>
    </source>
</evidence>
<reference evidence="2 3" key="1">
    <citation type="submission" date="2018-04" db="EMBL/GenBank/DDBJ databases">
        <title>The genome sequence of Caulobacter sp. 744.</title>
        <authorList>
            <person name="Gao J."/>
            <person name="Sun J."/>
        </authorList>
    </citation>
    <scope>NUCLEOTIDE SEQUENCE [LARGE SCALE GENOMIC DNA]</scope>
    <source>
        <strain evidence="2 3">774</strain>
    </source>
</reference>
<evidence type="ECO:0000313" key="3">
    <source>
        <dbReference type="Proteomes" id="UP000245073"/>
    </source>
</evidence>
<keyword evidence="3" id="KW-1185">Reference proteome</keyword>
<evidence type="ECO:0008006" key="4">
    <source>
        <dbReference type="Google" id="ProtNLM"/>
    </source>
</evidence>